<accession>A0A495A1W5</accession>
<dbReference type="AlphaFoldDB" id="A0A495A1W5"/>
<dbReference type="InterPro" id="IPR045851">
    <property type="entry name" value="AMP-bd_C_sf"/>
</dbReference>
<dbReference type="SUPFAM" id="SSF53474">
    <property type="entry name" value="alpha/beta-Hydrolases"/>
    <property type="match status" value="1"/>
</dbReference>
<dbReference type="InterPro" id="IPR025110">
    <property type="entry name" value="AMP-bd_C"/>
</dbReference>
<dbReference type="SUPFAM" id="SSF52777">
    <property type="entry name" value="CoA-dependent acyltransferases"/>
    <property type="match status" value="1"/>
</dbReference>
<evidence type="ECO:0000259" key="5">
    <source>
        <dbReference type="PROSITE" id="PS50075"/>
    </source>
</evidence>
<dbReference type="FunFam" id="3.40.50.12780:FF:000012">
    <property type="entry name" value="Non-ribosomal peptide synthetase"/>
    <property type="match status" value="1"/>
</dbReference>
<dbReference type="Gene3D" id="3.40.50.980">
    <property type="match status" value="2"/>
</dbReference>
<evidence type="ECO:0000313" key="7">
    <source>
        <dbReference type="Proteomes" id="UP000269301"/>
    </source>
</evidence>
<dbReference type="SUPFAM" id="SSF47336">
    <property type="entry name" value="ACP-like"/>
    <property type="match status" value="1"/>
</dbReference>
<dbReference type="InterPro" id="IPR009081">
    <property type="entry name" value="PP-bd_ACP"/>
</dbReference>
<dbReference type="GO" id="GO:0005737">
    <property type="term" value="C:cytoplasm"/>
    <property type="evidence" value="ECO:0007669"/>
    <property type="project" value="TreeGrafter"/>
</dbReference>
<reference evidence="6 7" key="1">
    <citation type="journal article" date="2016" name="Int. J. Syst. Evol. Microbiol.">
        <title>Oceanobacillus halophilus sp. nov., a novel moderately halophilic bacterium from a hypersaline lake.</title>
        <authorList>
            <person name="Amoozegar M.A."/>
            <person name="Bagheri M."/>
            <person name="Makhdoumi A."/>
            <person name="Nikou M.M."/>
            <person name="Fazeli S.A.S."/>
            <person name="Schumann P."/>
            <person name="Sproer C."/>
            <person name="Sanchez-Porro C."/>
            <person name="Ventosa A."/>
        </authorList>
    </citation>
    <scope>NUCLEOTIDE SEQUENCE [LARGE SCALE GENOMIC DNA]</scope>
    <source>
        <strain evidence="6 7">DSM 23996</strain>
    </source>
</reference>
<dbReference type="GO" id="GO:0044550">
    <property type="term" value="P:secondary metabolite biosynthetic process"/>
    <property type="evidence" value="ECO:0007669"/>
    <property type="project" value="TreeGrafter"/>
</dbReference>
<gene>
    <name evidence="6" type="ORF">D8M06_09730</name>
</gene>
<dbReference type="Gene3D" id="2.30.38.10">
    <property type="entry name" value="Luciferase, Domain 3"/>
    <property type="match status" value="1"/>
</dbReference>
<dbReference type="Gene3D" id="3.30.559.30">
    <property type="entry name" value="Nonribosomal peptide synthetase, condensation domain"/>
    <property type="match status" value="1"/>
</dbReference>
<dbReference type="InterPro" id="IPR001242">
    <property type="entry name" value="Condensation_dom"/>
</dbReference>
<dbReference type="InterPro" id="IPR036736">
    <property type="entry name" value="ACP-like_sf"/>
</dbReference>
<comment type="cofactor">
    <cofactor evidence="1">
        <name>pantetheine 4'-phosphate</name>
        <dbReference type="ChEBI" id="CHEBI:47942"/>
    </cofactor>
</comment>
<evidence type="ECO:0000256" key="1">
    <source>
        <dbReference type="ARBA" id="ARBA00001957"/>
    </source>
</evidence>
<dbReference type="Pfam" id="PF00501">
    <property type="entry name" value="AMP-binding"/>
    <property type="match status" value="1"/>
</dbReference>
<dbReference type="GO" id="GO:0008610">
    <property type="term" value="P:lipid biosynthetic process"/>
    <property type="evidence" value="ECO:0007669"/>
    <property type="project" value="UniProtKB-ARBA"/>
</dbReference>
<dbReference type="RefSeq" id="WP_121204211.1">
    <property type="nucleotide sequence ID" value="NZ_RBZP01000006.1"/>
</dbReference>
<dbReference type="FunFam" id="1.10.1200.10:FF:000005">
    <property type="entry name" value="Nonribosomal peptide synthetase 1"/>
    <property type="match status" value="1"/>
</dbReference>
<dbReference type="OrthoDB" id="9765680at2"/>
<dbReference type="InterPro" id="IPR020845">
    <property type="entry name" value="AMP-binding_CS"/>
</dbReference>
<keyword evidence="3" id="KW-0596">Phosphopantetheine</keyword>
<dbReference type="Pfam" id="PF00668">
    <property type="entry name" value="Condensation"/>
    <property type="match status" value="1"/>
</dbReference>
<dbReference type="InterPro" id="IPR000873">
    <property type="entry name" value="AMP-dep_synth/lig_dom"/>
</dbReference>
<dbReference type="CDD" id="cd05930">
    <property type="entry name" value="A_NRPS"/>
    <property type="match status" value="1"/>
</dbReference>
<dbReference type="FunFam" id="3.40.50.980:FF:000001">
    <property type="entry name" value="Non-ribosomal peptide synthetase"/>
    <property type="match status" value="1"/>
</dbReference>
<dbReference type="Pfam" id="PF13193">
    <property type="entry name" value="AMP-binding_C"/>
    <property type="match status" value="1"/>
</dbReference>
<dbReference type="Proteomes" id="UP000269301">
    <property type="component" value="Unassembled WGS sequence"/>
</dbReference>
<dbReference type="PANTHER" id="PTHR45527:SF1">
    <property type="entry name" value="FATTY ACID SYNTHASE"/>
    <property type="match status" value="1"/>
</dbReference>
<dbReference type="GO" id="GO:0003824">
    <property type="term" value="F:catalytic activity"/>
    <property type="evidence" value="ECO:0007669"/>
    <property type="project" value="InterPro"/>
</dbReference>
<feature type="domain" description="Carrier" evidence="5">
    <location>
        <begin position="776"/>
        <end position="851"/>
    </location>
</feature>
<evidence type="ECO:0000256" key="4">
    <source>
        <dbReference type="ARBA" id="ARBA00022553"/>
    </source>
</evidence>
<dbReference type="InterPro" id="IPR010071">
    <property type="entry name" value="AA_adenyl_dom"/>
</dbReference>
<dbReference type="GO" id="GO:0043041">
    <property type="term" value="P:amino acid activation for nonribosomal peptide biosynthetic process"/>
    <property type="evidence" value="ECO:0007669"/>
    <property type="project" value="TreeGrafter"/>
</dbReference>
<dbReference type="Gene3D" id="3.30.300.30">
    <property type="match status" value="1"/>
</dbReference>
<dbReference type="Pfam" id="PF00975">
    <property type="entry name" value="Thioesterase"/>
    <property type="match status" value="1"/>
</dbReference>
<dbReference type="GO" id="GO:0031177">
    <property type="term" value="F:phosphopantetheine binding"/>
    <property type="evidence" value="ECO:0007669"/>
    <property type="project" value="TreeGrafter"/>
</dbReference>
<proteinExistence type="inferred from homology"/>
<evidence type="ECO:0000313" key="6">
    <source>
        <dbReference type="EMBL" id="RKQ33480.1"/>
    </source>
</evidence>
<dbReference type="Pfam" id="PF00550">
    <property type="entry name" value="PP-binding"/>
    <property type="match status" value="1"/>
</dbReference>
<dbReference type="InterPro" id="IPR023213">
    <property type="entry name" value="CAT-like_dom_sf"/>
</dbReference>
<organism evidence="6 7">
    <name type="scientific">Oceanobacillus halophilus</name>
    <dbReference type="NCBI Taxonomy" id="930130"/>
    <lineage>
        <taxon>Bacteria</taxon>
        <taxon>Bacillati</taxon>
        <taxon>Bacillota</taxon>
        <taxon>Bacilli</taxon>
        <taxon>Bacillales</taxon>
        <taxon>Bacillaceae</taxon>
        <taxon>Oceanobacillus</taxon>
    </lineage>
</organism>
<dbReference type="PANTHER" id="PTHR45527">
    <property type="entry name" value="NONRIBOSOMAL PEPTIDE SYNTHETASE"/>
    <property type="match status" value="1"/>
</dbReference>
<keyword evidence="4" id="KW-0597">Phosphoprotein</keyword>
<evidence type="ECO:0000256" key="2">
    <source>
        <dbReference type="ARBA" id="ARBA00006432"/>
    </source>
</evidence>
<dbReference type="PROSITE" id="PS50075">
    <property type="entry name" value="CARRIER"/>
    <property type="match status" value="1"/>
</dbReference>
<name>A0A495A1W5_9BACI</name>
<dbReference type="NCBIfam" id="TIGR01733">
    <property type="entry name" value="AA-adenyl-dom"/>
    <property type="match status" value="1"/>
</dbReference>
<protein>
    <submittedName>
        <fullName evidence="6">Amino acid adenylation domain-containing protein</fullName>
    </submittedName>
</protein>
<evidence type="ECO:0000256" key="3">
    <source>
        <dbReference type="ARBA" id="ARBA00022450"/>
    </source>
</evidence>
<dbReference type="PROSITE" id="PS00455">
    <property type="entry name" value="AMP_BINDING"/>
    <property type="match status" value="1"/>
</dbReference>
<keyword evidence="7" id="KW-1185">Reference proteome</keyword>
<comment type="caution">
    <text evidence="6">The sequence shown here is derived from an EMBL/GenBank/DDBJ whole genome shotgun (WGS) entry which is preliminary data.</text>
</comment>
<dbReference type="Gene3D" id="3.30.559.10">
    <property type="entry name" value="Chloramphenicol acetyltransferase-like domain"/>
    <property type="match status" value="1"/>
</dbReference>
<dbReference type="InterPro" id="IPR001031">
    <property type="entry name" value="Thioesterase"/>
</dbReference>
<dbReference type="InterPro" id="IPR029058">
    <property type="entry name" value="AB_hydrolase_fold"/>
</dbReference>
<sequence>MNNIILEKKNKERDLEYWQSKIGVKPAELTLPFDHPRPSVSSFESEFYNFTIEKDIKENMKDFSKQENVSTSILIMTILKILLHRYCNEEDISIGAHISKKEQLNINTLVLRTQLQTDMTFRDALKEVTKVVLEAYEHQISFTRLVDEFGEKLNGNNPFFQVMLNIRNLDFINQEKSAHGLEKADIDYSGFVDLSLEIKEMHNGLKCSFLYDRELFEKETIIRISRHFNRLLEEVLVNPEITISRIPILTNQERNQLLVEWNKPTISYPRNSSINQLFEEQVKLHPDNVALVFGDKEMTYKELNKRANQIANYLRKLNLTNKDLVAICLNRSIDMLASILGVLKAGGAYVPVDLSYPKKRIGYMLNDSGASYVITTESISNKLPNCNSKLICIDKEVETIATQPSEFSQTSDPENLAYVIYTSGSTGKPKGVSISHRGVVRLVKNITYANIEKEDTFINLTPIAFDASAFEIYGSLLNGAKLVILNSNKPTFKEIAKEIEKKKVTILGTTPSKYNVLLEDYTKYLKGLKQVLLGGEILPVRLAQKSLKRLKGCHLINVYGPTENSVNTTSYHVKGEVSESYTIPIGRPISNDRVYILDKYLQPVPIGVIGELYMSGDGIAKGYLNRKELTNERFIPDPFHKSEGRLYKSGDLVRYRSDGNIEFIGRKDDQVKIRGARIELGEIESIVGLCPGVRQAVAGTYIDRTGNKDLVAYVVMNNGVKFDQQKIRFFIQDKLPQQMVPTFFVELEDVPITPVGKIDRKRLPEPVISVSEQITLPRNQTEEKLVQLWETLLGVKPIGVKDHYFELGGNSLLAMQLFSEIEKEFNKNLPVSIIFKDDTIEKLAKHITSNESLIDTSSSLVPIQPLGIKPPFFCIHGGGGEVLVYRDLALELGDEQPLYGLKFVNNEVSGESISVEMLADRYIKEIRKIQPTGPYHLLGYCFGGAIAHEMAYKLLEERQKVSLLAILNFANPMRKPVEITNSVKKSNNYKVIIGSNLRQLFNMPLKQRATFLKSKVKNAIQLVRTSPATVKVSNRTILREAINLYKPNPYPNNMLLIRANEYKGYEENLGWDTTKNGRIYEYNMQADHEALLKEPNVKLVVKYLGEYLTKVNQ</sequence>
<dbReference type="FunFam" id="2.30.38.10:FF:000001">
    <property type="entry name" value="Non-ribosomal peptide synthetase PvdI"/>
    <property type="match status" value="1"/>
</dbReference>
<dbReference type="EMBL" id="RBZP01000006">
    <property type="protein sequence ID" value="RKQ33480.1"/>
    <property type="molecule type" value="Genomic_DNA"/>
</dbReference>
<dbReference type="Gene3D" id="3.40.50.1820">
    <property type="entry name" value="alpha/beta hydrolase"/>
    <property type="match status" value="1"/>
</dbReference>
<dbReference type="SUPFAM" id="SSF56801">
    <property type="entry name" value="Acetyl-CoA synthetase-like"/>
    <property type="match status" value="1"/>
</dbReference>
<comment type="similarity">
    <text evidence="2">Belongs to the ATP-dependent AMP-binding enzyme family.</text>
</comment>